<dbReference type="SUPFAM" id="SSF49265">
    <property type="entry name" value="Fibronectin type III"/>
    <property type="match status" value="1"/>
</dbReference>
<dbReference type="eggNOG" id="COG3227">
    <property type="taxonomic scope" value="Bacteria"/>
</dbReference>
<comment type="caution">
    <text evidence="10">The sequence shown here is derived from an EMBL/GenBank/DDBJ whole genome shotgun (WGS) entry which is preliminary data.</text>
</comment>
<sequence length="761" mass="81867">MDTQDALKLKKNHPNDVKIIKSVNEYSAVMLNEHSAEELHHTGLRHGPGYFYETSEKAAIEAIIKANSIQKSKNQSLAKAAVAFEITQDQLVNQSLGLVNNANIDRQIKELENYGTRYHTKSSAKRASTDLKAKWEGLAGNRSDVSVRLVNHSGSPMPSVVMTITGTEKPNEYVVLGGHLDSTSPRDQNNAPGADDNASGIATITEVARVLFSMNYKPKRTVEFMAFAAEEIGLVGSKEIARDYKNRNVNIVSYVQLDMTNYKGSTNDIFITTDSYNSTSLNNFLTRLMDHYNASGTHKITYGTSACNYGCSDHHSFAQQGYETAFPIEAKFRESNPKIHTSGDTSSNFPTANATHAAKFAKLALEYLIEVSNAGGVVNPPTGYCASNGQKTSDEYIGKVALGTINKTSTAGSGGYSDFTAETTNLSKGTSHTITVTPKWSGSTYDEGYAVWIDYNQDKDFADSGELVWSKAASKTTPVSGSFTVPASAKNGSTRMRVSMKYNKIPTACESFEYGEVEDYTVVIGGSGGGDTQAPSAPSGLASSNVAQTTLTLSWTSSTDNVGVTGYDVYKGNTVETSVSGTTANITGLTASTAYTFSVKAKDAAGNVSAASNVINVTTTGGSSDPCAGVPPYSSSETYQPGDRVTYQGSLYERTSTGWTYIGSCGALFARSSTVDLLEDDSMSFDFYPNPVTEDHIEITVNNELWKSGSVLVVDVKGNIVREIRLKNKVTQINTSKFSTGVYFLTLFNGAKSATKQMIIK</sequence>
<dbReference type="GO" id="GO:0046872">
    <property type="term" value="F:metal ion binding"/>
    <property type="evidence" value="ECO:0007669"/>
    <property type="project" value="UniProtKB-KW"/>
</dbReference>
<dbReference type="InterPro" id="IPR013783">
    <property type="entry name" value="Ig-like_fold"/>
</dbReference>
<dbReference type="GO" id="GO:0008235">
    <property type="term" value="F:metalloexopeptidase activity"/>
    <property type="evidence" value="ECO:0007669"/>
    <property type="project" value="InterPro"/>
</dbReference>
<evidence type="ECO:0000256" key="8">
    <source>
        <dbReference type="ARBA" id="ARBA00022833"/>
    </source>
</evidence>
<dbReference type="Pfam" id="PF00041">
    <property type="entry name" value="fn3"/>
    <property type="match status" value="1"/>
</dbReference>
<evidence type="ECO:0000256" key="6">
    <source>
        <dbReference type="ARBA" id="ARBA00022729"/>
    </source>
</evidence>
<dbReference type="InterPro" id="IPR045175">
    <property type="entry name" value="M28_fam"/>
</dbReference>
<evidence type="ECO:0000256" key="4">
    <source>
        <dbReference type="ARBA" id="ARBA00022670"/>
    </source>
</evidence>
<reference evidence="10 11" key="1">
    <citation type="submission" date="2014-04" db="EMBL/GenBank/DDBJ databases">
        <title>Aquimarina sp. 22II-S11-z7 Genome Sequencing.</title>
        <authorList>
            <person name="Lai Q."/>
        </authorList>
    </citation>
    <scope>NUCLEOTIDE SEQUENCE [LARGE SCALE GENOMIC DNA]</scope>
    <source>
        <strain evidence="10 11">22II-S11-z7</strain>
    </source>
</reference>
<feature type="domain" description="Fibronectin type-III" evidence="9">
    <location>
        <begin position="537"/>
        <end position="622"/>
    </location>
</feature>
<dbReference type="SMART" id="SM00060">
    <property type="entry name" value="FN3"/>
    <property type="match status" value="1"/>
</dbReference>
<protein>
    <recommendedName>
        <fullName evidence="9">Fibronectin type-III domain-containing protein</fullName>
    </recommendedName>
</protein>
<dbReference type="GO" id="GO:0005576">
    <property type="term" value="C:extracellular region"/>
    <property type="evidence" value="ECO:0007669"/>
    <property type="project" value="UniProtKB-SubCell"/>
</dbReference>
<dbReference type="Gene3D" id="3.40.630.10">
    <property type="entry name" value="Zn peptidases"/>
    <property type="match status" value="1"/>
</dbReference>
<dbReference type="InterPro" id="IPR007484">
    <property type="entry name" value="Peptidase_M28"/>
</dbReference>
<accession>A0A023BRL9</accession>
<dbReference type="GO" id="GO:0006508">
    <property type="term" value="P:proteolysis"/>
    <property type="evidence" value="ECO:0007669"/>
    <property type="project" value="UniProtKB-KW"/>
</dbReference>
<evidence type="ECO:0000256" key="5">
    <source>
        <dbReference type="ARBA" id="ARBA00022723"/>
    </source>
</evidence>
<keyword evidence="8" id="KW-0862">Zinc</keyword>
<dbReference type="Pfam" id="PF04389">
    <property type="entry name" value="Peptidase_M28"/>
    <property type="match status" value="1"/>
</dbReference>
<evidence type="ECO:0000259" key="9">
    <source>
        <dbReference type="PROSITE" id="PS50853"/>
    </source>
</evidence>
<gene>
    <name evidence="10" type="ORF">ATO12_20935</name>
</gene>
<dbReference type="InterPro" id="IPR026444">
    <property type="entry name" value="Secre_tail"/>
</dbReference>
<evidence type="ECO:0000256" key="7">
    <source>
        <dbReference type="ARBA" id="ARBA00022801"/>
    </source>
</evidence>
<evidence type="ECO:0000313" key="11">
    <source>
        <dbReference type="Proteomes" id="UP000023541"/>
    </source>
</evidence>
<dbReference type="EMBL" id="AQRA01000007">
    <property type="protein sequence ID" value="EZH72604.1"/>
    <property type="molecule type" value="Genomic_DNA"/>
</dbReference>
<dbReference type="Gene3D" id="2.60.40.10">
    <property type="entry name" value="Immunoglobulins"/>
    <property type="match status" value="1"/>
</dbReference>
<keyword evidence="5" id="KW-0479">Metal-binding</keyword>
<dbReference type="InterPro" id="IPR045474">
    <property type="entry name" value="GEVED"/>
</dbReference>
<keyword evidence="7" id="KW-0378">Hydrolase</keyword>
<keyword evidence="3" id="KW-0964">Secreted</keyword>
<dbReference type="Pfam" id="PF20009">
    <property type="entry name" value="GEVED"/>
    <property type="match status" value="1"/>
</dbReference>
<dbReference type="Proteomes" id="UP000023541">
    <property type="component" value="Unassembled WGS sequence"/>
</dbReference>
<dbReference type="GO" id="GO:0004177">
    <property type="term" value="F:aminopeptidase activity"/>
    <property type="evidence" value="ECO:0007669"/>
    <property type="project" value="UniProtKB-KW"/>
</dbReference>
<evidence type="ECO:0000256" key="1">
    <source>
        <dbReference type="ARBA" id="ARBA00004613"/>
    </source>
</evidence>
<keyword evidence="2" id="KW-0031">Aminopeptidase</keyword>
<keyword evidence="6" id="KW-0732">Signal</keyword>
<dbReference type="InterPro" id="IPR036116">
    <property type="entry name" value="FN3_sf"/>
</dbReference>
<comment type="subcellular location">
    <subcellularLocation>
        <location evidence="1">Secreted</location>
    </subcellularLocation>
</comment>
<dbReference type="AlphaFoldDB" id="A0A023BRL9"/>
<name>A0A023BRL9_9FLAO</name>
<dbReference type="PANTHER" id="PTHR12147:SF56">
    <property type="entry name" value="AMINOPEPTIDASE YDR415C-RELATED"/>
    <property type="match status" value="1"/>
</dbReference>
<evidence type="ECO:0000256" key="2">
    <source>
        <dbReference type="ARBA" id="ARBA00022438"/>
    </source>
</evidence>
<dbReference type="SUPFAM" id="SSF53187">
    <property type="entry name" value="Zn-dependent exopeptidases"/>
    <property type="match status" value="1"/>
</dbReference>
<dbReference type="STRING" id="1317122.ATO12_20935"/>
<dbReference type="NCBIfam" id="TIGR04183">
    <property type="entry name" value="Por_Secre_tail"/>
    <property type="match status" value="1"/>
</dbReference>
<keyword evidence="11" id="KW-1185">Reference proteome</keyword>
<dbReference type="PROSITE" id="PS50853">
    <property type="entry name" value="FN3"/>
    <property type="match status" value="1"/>
</dbReference>
<evidence type="ECO:0000256" key="3">
    <source>
        <dbReference type="ARBA" id="ARBA00022525"/>
    </source>
</evidence>
<evidence type="ECO:0000313" key="10">
    <source>
        <dbReference type="EMBL" id="EZH72604.1"/>
    </source>
</evidence>
<dbReference type="InterPro" id="IPR003961">
    <property type="entry name" value="FN3_dom"/>
</dbReference>
<dbReference type="CDD" id="cd00063">
    <property type="entry name" value="FN3"/>
    <property type="match status" value="1"/>
</dbReference>
<keyword evidence="4" id="KW-0645">Protease</keyword>
<proteinExistence type="predicted"/>
<organism evidence="10 11">
    <name type="scientific">Aquimarina atlantica</name>
    <dbReference type="NCBI Taxonomy" id="1317122"/>
    <lineage>
        <taxon>Bacteria</taxon>
        <taxon>Pseudomonadati</taxon>
        <taxon>Bacteroidota</taxon>
        <taxon>Flavobacteriia</taxon>
        <taxon>Flavobacteriales</taxon>
        <taxon>Flavobacteriaceae</taxon>
        <taxon>Aquimarina</taxon>
    </lineage>
</organism>
<dbReference type="Pfam" id="PF18962">
    <property type="entry name" value="Por_Secre_tail"/>
    <property type="match status" value="1"/>
</dbReference>
<dbReference type="PANTHER" id="PTHR12147">
    <property type="entry name" value="METALLOPEPTIDASE M28 FAMILY MEMBER"/>
    <property type="match status" value="1"/>
</dbReference>
<dbReference type="eggNOG" id="COG2234">
    <property type="taxonomic scope" value="Bacteria"/>
</dbReference>